<evidence type="ECO:0000256" key="4">
    <source>
        <dbReference type="ARBA" id="ARBA00022729"/>
    </source>
</evidence>
<dbReference type="InterPro" id="IPR002509">
    <property type="entry name" value="NODB_dom"/>
</dbReference>
<dbReference type="GO" id="GO:0046872">
    <property type="term" value="F:metal ion binding"/>
    <property type="evidence" value="ECO:0007669"/>
    <property type="project" value="UniProtKB-KW"/>
</dbReference>
<keyword evidence="13" id="KW-1185">Reference proteome</keyword>
<dbReference type="InterPro" id="IPR001002">
    <property type="entry name" value="Chitin-bd_1"/>
</dbReference>
<feature type="domain" description="Chitin-binding type-1" evidence="10">
    <location>
        <begin position="214"/>
        <end position="258"/>
    </location>
</feature>
<keyword evidence="8" id="KW-1015">Disulfide bond</keyword>
<dbReference type="Gene3D" id="3.30.60.10">
    <property type="entry name" value="Endochitinase-like"/>
    <property type="match status" value="1"/>
</dbReference>
<proteinExistence type="predicted"/>
<feature type="signal peptide" evidence="9">
    <location>
        <begin position="1"/>
        <end position="16"/>
    </location>
</feature>
<name>A0A9P1M9N4_9PEZI</name>
<dbReference type="AlphaFoldDB" id="A0A9P1M9N4"/>
<comment type="caution">
    <text evidence="12">The sequence shown here is derived from an EMBL/GenBank/DDBJ whole genome shotgun (WGS) entry which is preliminary data.</text>
</comment>
<accession>A0A9P1M9N4</accession>
<dbReference type="PANTHER" id="PTHR46471:SF2">
    <property type="entry name" value="CHITIN DEACETYLASE-RELATED"/>
    <property type="match status" value="1"/>
</dbReference>
<evidence type="ECO:0000256" key="1">
    <source>
        <dbReference type="ARBA" id="ARBA00001941"/>
    </source>
</evidence>
<evidence type="ECO:0000313" key="12">
    <source>
        <dbReference type="EMBL" id="CAI4213496.1"/>
    </source>
</evidence>
<evidence type="ECO:0000313" key="13">
    <source>
        <dbReference type="Proteomes" id="UP000838763"/>
    </source>
</evidence>
<keyword evidence="3" id="KW-0479">Metal-binding</keyword>
<dbReference type="PANTHER" id="PTHR46471">
    <property type="entry name" value="CHITIN DEACETYLASE"/>
    <property type="match status" value="1"/>
</dbReference>
<dbReference type="OrthoDB" id="2125469at2759"/>
<dbReference type="InterPro" id="IPR036861">
    <property type="entry name" value="Endochitinase-like_sf"/>
</dbReference>
<evidence type="ECO:0000259" key="11">
    <source>
        <dbReference type="PROSITE" id="PS51677"/>
    </source>
</evidence>
<dbReference type="GO" id="GO:0005975">
    <property type="term" value="P:carbohydrate metabolic process"/>
    <property type="evidence" value="ECO:0007669"/>
    <property type="project" value="InterPro"/>
</dbReference>
<dbReference type="SUPFAM" id="SSF88713">
    <property type="entry name" value="Glycoside hydrolase/deacetylase"/>
    <property type="match status" value="1"/>
</dbReference>
<evidence type="ECO:0000256" key="9">
    <source>
        <dbReference type="SAM" id="SignalP"/>
    </source>
</evidence>
<evidence type="ECO:0000256" key="2">
    <source>
        <dbReference type="ARBA" id="ARBA00022669"/>
    </source>
</evidence>
<evidence type="ECO:0000256" key="5">
    <source>
        <dbReference type="ARBA" id="ARBA00022801"/>
    </source>
</evidence>
<keyword evidence="5" id="KW-0378">Hydrolase</keyword>
<dbReference type="EMBL" id="CALLCH030000008">
    <property type="protein sequence ID" value="CAI4213496.1"/>
    <property type="molecule type" value="Genomic_DNA"/>
</dbReference>
<gene>
    <name evidence="12" type="ORF">PPNO1_LOCUS3246</name>
</gene>
<keyword evidence="2 8" id="KW-0147">Chitin-binding</keyword>
<comment type="cofactor">
    <cofactor evidence="1">
        <name>Co(2+)</name>
        <dbReference type="ChEBI" id="CHEBI:48828"/>
    </cofactor>
</comment>
<dbReference type="Gene3D" id="3.20.20.370">
    <property type="entry name" value="Glycoside hydrolase/deacetylase"/>
    <property type="match status" value="2"/>
</dbReference>
<keyword evidence="6" id="KW-0119">Carbohydrate metabolism</keyword>
<evidence type="ECO:0000259" key="10">
    <source>
        <dbReference type="PROSITE" id="PS50941"/>
    </source>
</evidence>
<dbReference type="PROSITE" id="PS51677">
    <property type="entry name" value="NODB"/>
    <property type="match status" value="1"/>
</dbReference>
<keyword evidence="4 9" id="KW-0732">Signal</keyword>
<feature type="domain" description="NodB homology" evidence="11">
    <location>
        <begin position="37"/>
        <end position="258"/>
    </location>
</feature>
<dbReference type="SUPFAM" id="SSF57016">
    <property type="entry name" value="Plant lectins/antimicrobial peptides"/>
    <property type="match status" value="1"/>
</dbReference>
<dbReference type="Pfam" id="PF00187">
    <property type="entry name" value="Chitin_bind_1"/>
    <property type="match status" value="1"/>
</dbReference>
<dbReference type="InterPro" id="IPR011330">
    <property type="entry name" value="Glyco_hydro/deAcase_b/a-brl"/>
</dbReference>
<evidence type="ECO:0000256" key="6">
    <source>
        <dbReference type="ARBA" id="ARBA00023277"/>
    </source>
</evidence>
<protein>
    <recommendedName>
        <fullName evidence="14">Chitin deacetylase</fullName>
    </recommendedName>
</protein>
<evidence type="ECO:0000256" key="3">
    <source>
        <dbReference type="ARBA" id="ARBA00022723"/>
    </source>
</evidence>
<dbReference type="Pfam" id="PF01522">
    <property type="entry name" value="Polysacc_deac_1"/>
    <property type="match status" value="1"/>
</dbReference>
<evidence type="ECO:0000256" key="7">
    <source>
        <dbReference type="ARBA" id="ARBA00023285"/>
    </source>
</evidence>
<evidence type="ECO:0000256" key="8">
    <source>
        <dbReference type="PROSITE-ProRule" id="PRU00261"/>
    </source>
</evidence>
<dbReference type="GO" id="GO:0016810">
    <property type="term" value="F:hydrolase activity, acting on carbon-nitrogen (but not peptide) bonds"/>
    <property type="evidence" value="ECO:0007669"/>
    <property type="project" value="InterPro"/>
</dbReference>
<evidence type="ECO:0008006" key="14">
    <source>
        <dbReference type="Google" id="ProtNLM"/>
    </source>
</evidence>
<dbReference type="Proteomes" id="UP000838763">
    <property type="component" value="Unassembled WGS sequence"/>
</dbReference>
<dbReference type="PROSITE" id="PS50941">
    <property type="entry name" value="CHIT_BIND_I_2"/>
    <property type="match status" value="1"/>
</dbReference>
<feature type="chain" id="PRO_5040344366" description="Chitin deacetylase" evidence="9">
    <location>
        <begin position="17"/>
        <end position="258"/>
    </location>
</feature>
<dbReference type="SMART" id="SM00270">
    <property type="entry name" value="ChtBD1"/>
    <property type="match status" value="1"/>
</dbReference>
<comment type="caution">
    <text evidence="8">Lacks conserved residue(s) required for the propagation of feature annotation.</text>
</comment>
<dbReference type="CDD" id="cd11618">
    <property type="entry name" value="ChtBD1_1"/>
    <property type="match status" value="1"/>
</dbReference>
<reference evidence="12" key="1">
    <citation type="submission" date="2022-11" db="EMBL/GenBank/DDBJ databases">
        <authorList>
            <person name="Scott C."/>
            <person name="Bruce N."/>
        </authorList>
    </citation>
    <scope>NUCLEOTIDE SEQUENCE</scope>
</reference>
<feature type="disulfide bond" evidence="8">
    <location>
        <begin position="232"/>
        <end position="246"/>
    </location>
</feature>
<keyword evidence="7" id="KW-0170">Cobalt</keyword>
<sequence>MQLRYLLTTLVASVVASPVANIEPRQNGVVYACTQPNTIALTFDDGPYIYTSTVLDKLKAAGMKATFFVNGQNWGNIYDNQAVVKRMIAEGHQIGSHTYNSATLSTLSGLGYRVIQANIDTLDWQYNTAATTAQSATIFRNGVNGGGTISLAHDVHQTTANNLVPAMISHIQSRGLRAVTVGECLGDAAANWYRTSRGTTPPTNPPGGGTTTPDGTCGAAKGYKCPTNQYKCCSQWGWCGDTAEHCAAGCNPAYGICW</sequence>
<dbReference type="GO" id="GO:0008061">
    <property type="term" value="F:chitin binding"/>
    <property type="evidence" value="ECO:0007669"/>
    <property type="project" value="UniProtKB-UniRule"/>
</dbReference>
<organism evidence="12 13">
    <name type="scientific">Parascedosporium putredinis</name>
    <dbReference type="NCBI Taxonomy" id="1442378"/>
    <lineage>
        <taxon>Eukaryota</taxon>
        <taxon>Fungi</taxon>
        <taxon>Dikarya</taxon>
        <taxon>Ascomycota</taxon>
        <taxon>Pezizomycotina</taxon>
        <taxon>Sordariomycetes</taxon>
        <taxon>Hypocreomycetidae</taxon>
        <taxon>Microascales</taxon>
        <taxon>Microascaceae</taxon>
        <taxon>Parascedosporium</taxon>
    </lineage>
</organism>